<evidence type="ECO:0000313" key="9">
    <source>
        <dbReference type="Proteomes" id="UP001319827"/>
    </source>
</evidence>
<keyword evidence="3 8" id="KW-0238">DNA-binding</keyword>
<dbReference type="CDD" id="cd17535">
    <property type="entry name" value="REC_NarL-like"/>
    <property type="match status" value="1"/>
</dbReference>
<dbReference type="PANTHER" id="PTHR43214:SF41">
    <property type="entry name" value="NITRATE_NITRITE RESPONSE REGULATOR PROTEIN NARP"/>
    <property type="match status" value="1"/>
</dbReference>
<evidence type="ECO:0000256" key="4">
    <source>
        <dbReference type="ARBA" id="ARBA00023163"/>
    </source>
</evidence>
<dbReference type="InterPro" id="IPR001789">
    <property type="entry name" value="Sig_transdc_resp-reg_receiver"/>
</dbReference>
<dbReference type="InterPro" id="IPR011006">
    <property type="entry name" value="CheY-like_superfamily"/>
</dbReference>
<keyword evidence="9" id="KW-1185">Reference proteome</keyword>
<dbReference type="InterPro" id="IPR000792">
    <property type="entry name" value="Tscrpt_reg_LuxR_C"/>
</dbReference>
<dbReference type="EMBL" id="AP024355">
    <property type="protein sequence ID" value="BCR06701.1"/>
    <property type="molecule type" value="Genomic_DNA"/>
</dbReference>
<sequence length="225" mass="25249">MEPMDKVKVMVADDHPVVRGGLQLLLNAQPDMEVVGDAGDGQTVLEKLKFCRPDVLMLDISMPEVNGLDVARRVREDFPRVRVVIVSMHDKDVYVRQALESGVFGYVLKGASSSELLEAVRAAGRGDYYLSSRVRADLIQAYLKQPPPQPASHTYDLLSEREQQVFRMLVEGHSTGEIAEQLFVSPKTVEKHRVNVMKKLDCPDLLSMVKFGIRIGIIDPDFWKS</sequence>
<keyword evidence="4" id="KW-0804">Transcription</keyword>
<evidence type="ECO:0000313" key="8">
    <source>
        <dbReference type="EMBL" id="BCR06701.1"/>
    </source>
</evidence>
<reference evidence="8 9" key="1">
    <citation type="journal article" date="2016" name="C (Basel)">
        <title>Selective Growth of and Electricity Production by Marine Exoelectrogenic Bacteria in Self-Aggregated Hydrogel of Microbially Reduced Graphene Oxide.</title>
        <authorList>
            <person name="Yoshida N."/>
            <person name="Goto Y."/>
            <person name="Miyata Y."/>
        </authorList>
    </citation>
    <scope>NUCLEOTIDE SEQUENCE [LARGE SCALE GENOMIC DNA]</scope>
    <source>
        <strain evidence="8 9">NIT-T3</strain>
    </source>
</reference>
<proteinExistence type="predicted"/>
<keyword evidence="2" id="KW-0805">Transcription regulation</keyword>
<evidence type="ECO:0000259" key="6">
    <source>
        <dbReference type="PROSITE" id="PS50043"/>
    </source>
</evidence>
<dbReference type="GO" id="GO:0003677">
    <property type="term" value="F:DNA binding"/>
    <property type="evidence" value="ECO:0007669"/>
    <property type="project" value="UniProtKB-KW"/>
</dbReference>
<dbReference type="SMART" id="SM00448">
    <property type="entry name" value="REC"/>
    <property type="match status" value="1"/>
</dbReference>
<dbReference type="PROSITE" id="PS50043">
    <property type="entry name" value="HTH_LUXR_2"/>
    <property type="match status" value="1"/>
</dbReference>
<dbReference type="Gene3D" id="3.40.50.2300">
    <property type="match status" value="1"/>
</dbReference>
<dbReference type="CDD" id="cd06170">
    <property type="entry name" value="LuxR_C_like"/>
    <property type="match status" value="1"/>
</dbReference>
<feature type="modified residue" description="4-aspartylphosphate" evidence="5">
    <location>
        <position position="59"/>
    </location>
</feature>
<evidence type="ECO:0000256" key="3">
    <source>
        <dbReference type="ARBA" id="ARBA00023125"/>
    </source>
</evidence>
<dbReference type="Proteomes" id="UP001319827">
    <property type="component" value="Chromosome"/>
</dbReference>
<dbReference type="PROSITE" id="PS50110">
    <property type="entry name" value="RESPONSE_REGULATORY"/>
    <property type="match status" value="1"/>
</dbReference>
<dbReference type="PRINTS" id="PR00038">
    <property type="entry name" value="HTHLUXR"/>
</dbReference>
<dbReference type="PANTHER" id="PTHR43214">
    <property type="entry name" value="TWO-COMPONENT RESPONSE REGULATOR"/>
    <property type="match status" value="1"/>
</dbReference>
<accession>A0ABM8I0V3</accession>
<dbReference type="Pfam" id="PF00072">
    <property type="entry name" value="Response_reg"/>
    <property type="match status" value="1"/>
</dbReference>
<dbReference type="PROSITE" id="PS00622">
    <property type="entry name" value="HTH_LUXR_1"/>
    <property type="match status" value="1"/>
</dbReference>
<feature type="domain" description="HTH luxR-type" evidence="6">
    <location>
        <begin position="151"/>
        <end position="216"/>
    </location>
</feature>
<dbReference type="InterPro" id="IPR016032">
    <property type="entry name" value="Sig_transdc_resp-reg_C-effctor"/>
</dbReference>
<evidence type="ECO:0000256" key="1">
    <source>
        <dbReference type="ARBA" id="ARBA00022553"/>
    </source>
</evidence>
<dbReference type="SUPFAM" id="SSF46894">
    <property type="entry name" value="C-terminal effector domain of the bipartite response regulators"/>
    <property type="match status" value="1"/>
</dbReference>
<dbReference type="SMART" id="SM00421">
    <property type="entry name" value="HTH_LUXR"/>
    <property type="match status" value="1"/>
</dbReference>
<dbReference type="InterPro" id="IPR039420">
    <property type="entry name" value="WalR-like"/>
</dbReference>
<gene>
    <name evidence="8" type="primary">citB</name>
    <name evidence="8" type="ORF">DESUT3_37700</name>
</gene>
<keyword evidence="1 5" id="KW-0597">Phosphoprotein</keyword>
<dbReference type="InterPro" id="IPR058245">
    <property type="entry name" value="NreC/VraR/RcsB-like_REC"/>
</dbReference>
<feature type="domain" description="Response regulatory" evidence="7">
    <location>
        <begin position="8"/>
        <end position="124"/>
    </location>
</feature>
<dbReference type="SUPFAM" id="SSF52172">
    <property type="entry name" value="CheY-like"/>
    <property type="match status" value="1"/>
</dbReference>
<dbReference type="Pfam" id="PF00196">
    <property type="entry name" value="GerE"/>
    <property type="match status" value="1"/>
</dbReference>
<evidence type="ECO:0000256" key="2">
    <source>
        <dbReference type="ARBA" id="ARBA00023015"/>
    </source>
</evidence>
<name>A0ABM8I0V3_9BACT</name>
<protein>
    <submittedName>
        <fullName evidence="8">DNA-binding response regulator</fullName>
    </submittedName>
</protein>
<evidence type="ECO:0000259" key="7">
    <source>
        <dbReference type="PROSITE" id="PS50110"/>
    </source>
</evidence>
<reference evidence="8 9" key="2">
    <citation type="journal article" date="2021" name="Int. J. Syst. Evol. Microbiol.">
        <title>Isolation and Polyphasic Characterization of Desulfuromonas versatilis sp. Nov., an Electrogenic Bacteria Capable of Versatile Metabolism Isolated from a Graphene Oxide-Reducing Enrichment Culture.</title>
        <authorList>
            <person name="Xie L."/>
            <person name="Yoshida N."/>
            <person name="Ishii S."/>
            <person name="Meng L."/>
        </authorList>
    </citation>
    <scope>NUCLEOTIDE SEQUENCE [LARGE SCALE GENOMIC DNA]</scope>
    <source>
        <strain evidence="8 9">NIT-T3</strain>
    </source>
</reference>
<organism evidence="8 9">
    <name type="scientific">Desulfuromonas versatilis</name>
    <dbReference type="NCBI Taxonomy" id="2802975"/>
    <lineage>
        <taxon>Bacteria</taxon>
        <taxon>Pseudomonadati</taxon>
        <taxon>Thermodesulfobacteriota</taxon>
        <taxon>Desulfuromonadia</taxon>
        <taxon>Desulfuromonadales</taxon>
        <taxon>Desulfuromonadaceae</taxon>
        <taxon>Desulfuromonas</taxon>
    </lineage>
</organism>
<evidence type="ECO:0000256" key="5">
    <source>
        <dbReference type="PROSITE-ProRule" id="PRU00169"/>
    </source>
</evidence>